<feature type="domain" description="N-acetyltransferase" evidence="1">
    <location>
        <begin position="12"/>
        <end position="96"/>
    </location>
</feature>
<dbReference type="InterPro" id="IPR031165">
    <property type="entry name" value="GNAT_YJDJ"/>
</dbReference>
<sequence>MSTAPTPGVTVRDNPAAGRFEILEAGRLSGYTRYDAGEWSVVFTATSLDPGASGLCDRLLAEALEAVGGLGKAVLPECCCVARFIAEHPEYRDLVPEPRRAHYGLE</sequence>
<accession>A0A9X3NH46</accession>
<dbReference type="Pfam" id="PF14542">
    <property type="entry name" value="Acetyltransf_CG"/>
    <property type="match status" value="1"/>
</dbReference>
<name>A0A9X3NH46_9ACTN</name>
<protein>
    <submittedName>
        <fullName evidence="2">N-acetyltransferase</fullName>
    </submittedName>
</protein>
<dbReference type="SUPFAM" id="SSF55729">
    <property type="entry name" value="Acyl-CoA N-acyltransferases (Nat)"/>
    <property type="match status" value="1"/>
</dbReference>
<gene>
    <name evidence="2" type="ORF">LG943_03275</name>
</gene>
<dbReference type="Gene3D" id="3.40.630.30">
    <property type="match status" value="1"/>
</dbReference>
<proteinExistence type="predicted"/>
<dbReference type="RefSeq" id="WP_270070650.1">
    <property type="nucleotide sequence ID" value="NZ_JAJAQC010000004.1"/>
</dbReference>
<evidence type="ECO:0000313" key="2">
    <source>
        <dbReference type="EMBL" id="MDA0563357.1"/>
    </source>
</evidence>
<evidence type="ECO:0000259" key="1">
    <source>
        <dbReference type="PROSITE" id="PS51729"/>
    </source>
</evidence>
<dbReference type="EMBL" id="JAJAQC010000004">
    <property type="protein sequence ID" value="MDA0563357.1"/>
    <property type="molecule type" value="Genomic_DNA"/>
</dbReference>
<reference evidence="2" key="1">
    <citation type="submission" date="2021-10" db="EMBL/GenBank/DDBJ databases">
        <title>Streptomonospora sp. nov., isolated from mangrove soil.</title>
        <authorList>
            <person name="Chen X."/>
            <person name="Ge X."/>
            <person name="Liu W."/>
        </authorList>
    </citation>
    <scope>NUCLEOTIDE SEQUENCE</scope>
    <source>
        <strain evidence="2">S1-112</strain>
    </source>
</reference>
<dbReference type="PROSITE" id="PS51729">
    <property type="entry name" value="GNAT_YJDJ"/>
    <property type="match status" value="1"/>
</dbReference>
<keyword evidence="3" id="KW-1185">Reference proteome</keyword>
<dbReference type="AlphaFoldDB" id="A0A9X3NH46"/>
<evidence type="ECO:0000313" key="3">
    <source>
        <dbReference type="Proteomes" id="UP001140076"/>
    </source>
</evidence>
<dbReference type="InterPro" id="IPR016181">
    <property type="entry name" value="Acyl_CoA_acyltransferase"/>
</dbReference>
<comment type="caution">
    <text evidence="2">The sequence shown here is derived from an EMBL/GenBank/DDBJ whole genome shotgun (WGS) entry which is preliminary data.</text>
</comment>
<dbReference type="Proteomes" id="UP001140076">
    <property type="component" value="Unassembled WGS sequence"/>
</dbReference>
<organism evidence="2 3">
    <name type="scientific">Streptomonospora mangrovi</name>
    <dbReference type="NCBI Taxonomy" id="2883123"/>
    <lineage>
        <taxon>Bacteria</taxon>
        <taxon>Bacillati</taxon>
        <taxon>Actinomycetota</taxon>
        <taxon>Actinomycetes</taxon>
        <taxon>Streptosporangiales</taxon>
        <taxon>Nocardiopsidaceae</taxon>
        <taxon>Streptomonospora</taxon>
    </lineage>
</organism>